<dbReference type="InterPro" id="IPR005467">
    <property type="entry name" value="His_kinase_dom"/>
</dbReference>
<keyword evidence="5 10" id="KW-0418">Kinase</keyword>
<keyword evidence="8" id="KW-0812">Transmembrane</keyword>
<keyword evidence="3" id="KW-0597">Phosphoprotein</keyword>
<comment type="catalytic activity">
    <reaction evidence="1">
        <text>ATP + protein L-histidine = ADP + protein N-phospho-L-histidine.</text>
        <dbReference type="EC" id="2.7.13.3"/>
    </reaction>
</comment>
<accession>A0A4U0EYV7</accession>
<keyword evidence="11" id="KW-1185">Reference proteome</keyword>
<evidence type="ECO:0000256" key="2">
    <source>
        <dbReference type="ARBA" id="ARBA00012438"/>
    </source>
</evidence>
<evidence type="ECO:0000256" key="7">
    <source>
        <dbReference type="SAM" id="Coils"/>
    </source>
</evidence>
<keyword evidence="7" id="KW-0175">Coiled coil</keyword>
<dbReference type="Pfam" id="PF13424">
    <property type="entry name" value="TPR_12"/>
    <property type="match status" value="1"/>
</dbReference>
<dbReference type="Gene3D" id="1.25.40.10">
    <property type="entry name" value="Tetratricopeptide repeat domain"/>
    <property type="match status" value="2"/>
</dbReference>
<dbReference type="Gene3D" id="1.10.287.130">
    <property type="match status" value="1"/>
</dbReference>
<evidence type="ECO:0000256" key="4">
    <source>
        <dbReference type="ARBA" id="ARBA00022679"/>
    </source>
</evidence>
<protein>
    <recommendedName>
        <fullName evidence="2">histidine kinase</fullName>
        <ecNumber evidence="2">2.7.13.3</ecNumber>
    </recommendedName>
</protein>
<dbReference type="CDD" id="cd00082">
    <property type="entry name" value="HisKA"/>
    <property type="match status" value="1"/>
</dbReference>
<dbReference type="SMART" id="SM00387">
    <property type="entry name" value="HATPase_c"/>
    <property type="match status" value="1"/>
</dbReference>
<gene>
    <name evidence="10" type="ORF">E5167_04490</name>
</gene>
<dbReference type="InterPro" id="IPR019734">
    <property type="entry name" value="TPR_rpt"/>
</dbReference>
<dbReference type="EMBL" id="SUPL01000002">
    <property type="protein sequence ID" value="TJY37213.1"/>
    <property type="molecule type" value="Genomic_DNA"/>
</dbReference>
<evidence type="ECO:0000256" key="6">
    <source>
        <dbReference type="PROSITE-ProRule" id="PRU00339"/>
    </source>
</evidence>
<reference evidence="10 11" key="1">
    <citation type="submission" date="2019-04" db="EMBL/GenBank/DDBJ databases">
        <title>Lacinutrix sp. nov., isolated from marine water.</title>
        <authorList>
            <person name="Kim W."/>
        </authorList>
    </citation>
    <scope>NUCLEOTIDE SEQUENCE [LARGE SCALE GENOMIC DNA]</scope>
    <source>
        <strain evidence="10 11">CAU 1491</strain>
    </source>
</reference>
<dbReference type="InterPro" id="IPR003661">
    <property type="entry name" value="HisK_dim/P_dom"/>
</dbReference>
<dbReference type="PANTHER" id="PTHR43047">
    <property type="entry name" value="TWO-COMPONENT HISTIDINE PROTEIN KINASE"/>
    <property type="match status" value="1"/>
</dbReference>
<dbReference type="InterPro" id="IPR036097">
    <property type="entry name" value="HisK_dim/P_sf"/>
</dbReference>
<dbReference type="SUPFAM" id="SSF48452">
    <property type="entry name" value="TPR-like"/>
    <property type="match status" value="2"/>
</dbReference>
<evidence type="ECO:0000313" key="11">
    <source>
        <dbReference type="Proteomes" id="UP000307657"/>
    </source>
</evidence>
<dbReference type="AlphaFoldDB" id="A0A4U0EYV7"/>
<dbReference type="EC" id="2.7.13.3" evidence="2"/>
<dbReference type="InterPro" id="IPR003594">
    <property type="entry name" value="HATPase_dom"/>
</dbReference>
<feature type="coiled-coil region" evidence="7">
    <location>
        <begin position="422"/>
        <end position="449"/>
    </location>
</feature>
<dbReference type="Gene3D" id="3.30.565.10">
    <property type="entry name" value="Histidine kinase-like ATPase, C-terminal domain"/>
    <property type="match status" value="1"/>
</dbReference>
<comment type="caution">
    <text evidence="10">The sequence shown here is derived from an EMBL/GenBank/DDBJ whole genome shotgun (WGS) entry which is preliminary data.</text>
</comment>
<evidence type="ECO:0000259" key="9">
    <source>
        <dbReference type="PROSITE" id="PS50109"/>
    </source>
</evidence>
<dbReference type="PROSITE" id="PS50109">
    <property type="entry name" value="HIS_KIN"/>
    <property type="match status" value="1"/>
</dbReference>
<dbReference type="InterPro" id="IPR036890">
    <property type="entry name" value="HATPase_C_sf"/>
</dbReference>
<dbReference type="PROSITE" id="PS50005">
    <property type="entry name" value="TPR"/>
    <property type="match status" value="2"/>
</dbReference>
<evidence type="ECO:0000256" key="5">
    <source>
        <dbReference type="ARBA" id="ARBA00022777"/>
    </source>
</evidence>
<keyword evidence="8" id="KW-1133">Transmembrane helix</keyword>
<dbReference type="SMART" id="SM00388">
    <property type="entry name" value="HisKA"/>
    <property type="match status" value="1"/>
</dbReference>
<dbReference type="RefSeq" id="WP_136841463.1">
    <property type="nucleotide sequence ID" value="NZ_SUPL01000002.1"/>
</dbReference>
<feature type="transmembrane region" description="Helical" evidence="8">
    <location>
        <begin position="399"/>
        <end position="420"/>
    </location>
</feature>
<dbReference type="SUPFAM" id="SSF55874">
    <property type="entry name" value="ATPase domain of HSP90 chaperone/DNA topoisomerase II/histidine kinase"/>
    <property type="match status" value="1"/>
</dbReference>
<dbReference type="OrthoDB" id="9810447at2"/>
<dbReference type="SMART" id="SM00028">
    <property type="entry name" value="TPR"/>
    <property type="match status" value="6"/>
</dbReference>
<evidence type="ECO:0000313" key="10">
    <source>
        <dbReference type="EMBL" id="TJY37213.1"/>
    </source>
</evidence>
<name>A0A4U0EYV7_9FLAO</name>
<dbReference type="GO" id="GO:0005886">
    <property type="term" value="C:plasma membrane"/>
    <property type="evidence" value="ECO:0007669"/>
    <property type="project" value="TreeGrafter"/>
</dbReference>
<evidence type="ECO:0000256" key="8">
    <source>
        <dbReference type="SAM" id="Phobius"/>
    </source>
</evidence>
<dbReference type="Pfam" id="PF00512">
    <property type="entry name" value="HisKA"/>
    <property type="match status" value="1"/>
</dbReference>
<dbReference type="PANTHER" id="PTHR43047:SF65">
    <property type="entry name" value="CHEY-HOMOLOGOUS RECEIVER DOMAIN AND PAS DOMAIN-CONTAINING PROTEIN"/>
    <property type="match status" value="1"/>
</dbReference>
<keyword evidence="8" id="KW-0472">Membrane</keyword>
<dbReference type="Proteomes" id="UP000307657">
    <property type="component" value="Unassembled WGS sequence"/>
</dbReference>
<feature type="repeat" description="TPR" evidence="6">
    <location>
        <begin position="243"/>
        <end position="276"/>
    </location>
</feature>
<dbReference type="InterPro" id="IPR011990">
    <property type="entry name" value="TPR-like_helical_dom_sf"/>
</dbReference>
<feature type="repeat" description="TPR" evidence="6">
    <location>
        <begin position="161"/>
        <end position="194"/>
    </location>
</feature>
<keyword evidence="6" id="KW-0802">TPR repeat</keyword>
<dbReference type="InterPro" id="IPR004358">
    <property type="entry name" value="Sig_transdc_His_kin-like_C"/>
</dbReference>
<keyword evidence="4" id="KW-0808">Transferase</keyword>
<evidence type="ECO:0000256" key="3">
    <source>
        <dbReference type="ARBA" id="ARBA00022553"/>
    </source>
</evidence>
<evidence type="ECO:0000256" key="1">
    <source>
        <dbReference type="ARBA" id="ARBA00000085"/>
    </source>
</evidence>
<dbReference type="Pfam" id="PF02518">
    <property type="entry name" value="HATPase_c"/>
    <property type="match status" value="1"/>
</dbReference>
<dbReference type="GO" id="GO:0009927">
    <property type="term" value="F:histidine phosphotransfer kinase activity"/>
    <property type="evidence" value="ECO:0007669"/>
    <property type="project" value="TreeGrafter"/>
</dbReference>
<dbReference type="SUPFAM" id="SSF47384">
    <property type="entry name" value="Homodimeric domain of signal transducing histidine kinase"/>
    <property type="match status" value="1"/>
</dbReference>
<feature type="domain" description="Histidine kinase" evidence="9">
    <location>
        <begin position="466"/>
        <end position="680"/>
    </location>
</feature>
<proteinExistence type="predicted"/>
<dbReference type="GO" id="GO:0000155">
    <property type="term" value="F:phosphorelay sensor kinase activity"/>
    <property type="evidence" value="ECO:0007669"/>
    <property type="project" value="InterPro"/>
</dbReference>
<organism evidence="10 11">
    <name type="scientific">Pontimicrobium aquaticum</name>
    <dbReference type="NCBI Taxonomy" id="2565367"/>
    <lineage>
        <taxon>Bacteria</taxon>
        <taxon>Pseudomonadati</taxon>
        <taxon>Bacteroidota</taxon>
        <taxon>Flavobacteriia</taxon>
        <taxon>Flavobacteriales</taxon>
        <taxon>Flavobacteriaceae</taxon>
        <taxon>Pontimicrobium</taxon>
    </lineage>
</organism>
<dbReference type="PRINTS" id="PR00344">
    <property type="entry name" value="BCTRLSENSOR"/>
</dbReference>
<sequence>MKQLITLTAFLFTIFSSLSQTKEQDSLVMQFAFQKLDSTKVDTSIELIKSFYNSNDYQKALGYIAQTEKLSTSLQYHKATAEIKYYKALIYSQKDDYYNALDNYNASLRLFNQLQDSLGIAKVNNSLGLIEIKRGNYGKGLRYSLSAIDIFESKNLRRELSSAYNNLSEAYFNTNQVDKSLEFNIKALEIREQLRDSSGIKASTKNIAILYSMRKEHRKAIEYYEKLLGYLDPLNENDQAIRGDVLPRIGDQYLQFNDFQKAASYLLEGLKLNRNENNKAGILKSLNSLANLNFKQGKTRLAEIQLNEAYSLTRQVNDNEELLKNYKLRVAIDSTNGNFRSAFKWQADYHNLKNKLDEEKATPFVFEEEPIGINQPTNTTIDDESIYPVDTKKTKQLKLIAYALGGAFLLVLIALIVMFLNSRSKKAELVELEQTNKQYKLQNDSILEQTRHLEEMNQVKDRLFSIVSHDLKDSITGVKAFLDLLKEDSISQEEFDELIPELSENADNASALLMNLLNWSKSQMQNLEPKPELFNIQEVFADKMNLIEKKVEQKQIILLDESIKDFVYADRSMIEIVIQNLLANAVKFSRVGDVITVSNRERNGNVLICIEDTGVGISKENQEKLFKNSGFTTRGTGHEKGTGLGLSICKQMVELNYGKIWVESEPNLGSKFFVELPKAKPIS</sequence>